<dbReference type="Proteomes" id="UP000799118">
    <property type="component" value="Unassembled WGS sequence"/>
</dbReference>
<dbReference type="PANTHER" id="PTHR37015">
    <property type="entry name" value="REVERSE TRANSCRIPTASE DOMAIN-CONTAINING PROTEIN"/>
    <property type="match status" value="1"/>
</dbReference>
<dbReference type="OrthoDB" id="74545at2759"/>
<proteinExistence type="predicted"/>
<protein>
    <submittedName>
        <fullName evidence="1">Uncharacterized protein</fullName>
    </submittedName>
</protein>
<sequence length="195" mass="21420">MHSKLLNCSFIIYPHFKNMSNGGSASGQTFQHITTIKLHELEKQRETCVKHVESTLLQAQAAENPVSHLEILLNRITAWSGSGLASLTSPDIRLNDYKAWHHQALNDPSISSSQVLQWISTLESGDSLAVVDDASSDEVPSGSSSVPRSERIEQQDRIQSLIFEPKHVDIPAIETYLTSLFSSTPGATAALDVLR</sequence>
<name>A0A6A4HNE0_9AGAR</name>
<keyword evidence="2" id="KW-1185">Reference proteome</keyword>
<evidence type="ECO:0000313" key="2">
    <source>
        <dbReference type="Proteomes" id="UP000799118"/>
    </source>
</evidence>
<organism evidence="1 2">
    <name type="scientific">Gymnopus androsaceus JB14</name>
    <dbReference type="NCBI Taxonomy" id="1447944"/>
    <lineage>
        <taxon>Eukaryota</taxon>
        <taxon>Fungi</taxon>
        <taxon>Dikarya</taxon>
        <taxon>Basidiomycota</taxon>
        <taxon>Agaricomycotina</taxon>
        <taxon>Agaricomycetes</taxon>
        <taxon>Agaricomycetidae</taxon>
        <taxon>Agaricales</taxon>
        <taxon>Marasmiineae</taxon>
        <taxon>Omphalotaceae</taxon>
        <taxon>Gymnopus</taxon>
    </lineage>
</organism>
<reference evidence="1" key="1">
    <citation type="journal article" date="2019" name="Environ. Microbiol.">
        <title>Fungal ecological strategies reflected in gene transcription - a case study of two litter decomposers.</title>
        <authorList>
            <person name="Barbi F."/>
            <person name="Kohler A."/>
            <person name="Barry K."/>
            <person name="Baskaran P."/>
            <person name="Daum C."/>
            <person name="Fauchery L."/>
            <person name="Ihrmark K."/>
            <person name="Kuo A."/>
            <person name="LaButti K."/>
            <person name="Lipzen A."/>
            <person name="Morin E."/>
            <person name="Grigoriev I.V."/>
            <person name="Henrissat B."/>
            <person name="Lindahl B."/>
            <person name="Martin F."/>
        </authorList>
    </citation>
    <scope>NUCLEOTIDE SEQUENCE</scope>
    <source>
        <strain evidence="1">JB14</strain>
    </source>
</reference>
<accession>A0A6A4HNE0</accession>
<dbReference type="PANTHER" id="PTHR37015:SF2">
    <property type="entry name" value="REVERSE TRANSCRIPTASE DOMAIN-CONTAINING PROTEIN"/>
    <property type="match status" value="1"/>
</dbReference>
<gene>
    <name evidence="1" type="ORF">BT96DRAFT_1018883</name>
</gene>
<evidence type="ECO:0000313" key="1">
    <source>
        <dbReference type="EMBL" id="KAE9400502.1"/>
    </source>
</evidence>
<dbReference type="AlphaFoldDB" id="A0A6A4HNE0"/>
<dbReference type="EMBL" id="ML769456">
    <property type="protein sequence ID" value="KAE9400502.1"/>
    <property type="molecule type" value="Genomic_DNA"/>
</dbReference>